<reference evidence="1" key="1">
    <citation type="journal article" date="2021" name="Proc. Natl. Acad. Sci. U.S.A.">
        <title>A Catalog of Tens of Thousands of Viruses from Human Metagenomes Reveals Hidden Associations with Chronic Diseases.</title>
        <authorList>
            <person name="Tisza M.J."/>
            <person name="Buck C.B."/>
        </authorList>
    </citation>
    <scope>NUCLEOTIDE SEQUENCE</scope>
    <source>
        <strain evidence="1">CtfJc17</strain>
    </source>
</reference>
<dbReference type="Pfam" id="PF13155">
    <property type="entry name" value="Toprim_2"/>
    <property type="match status" value="1"/>
</dbReference>
<dbReference type="InterPro" id="IPR034151">
    <property type="entry name" value="TOPRIM_DnaG_bac"/>
</dbReference>
<sequence length="317" mass="36871">MKITNQFKSKLKTYFIKRLGAFKYRHGWMKLPTCPYCHRELKMGVNLSMYRTNCFRCNEHPNPSQLVMDVEGFDTYHELINFLNNGQFEELEFHDEKVELAEAKPLYLPDSFRLLSIGSSQIAKSIRSYVKGRGFSIEELCKHGVGYATREPFFGYLIIPFYYHGQLRYYNARKVIGNGPRYNNPNKDITGLGKEFIIFNYDALEMYRSVFICEGALNALTLGDRAIATMGKAISQYQVNELLKSQCQRYIILLDPDAKKYAINLALKLVAYKKVKVVFLPDGKDVNDLGRKQTLKLVYQTRYQSYQELIQIRNSLE</sequence>
<name>A0A8S5LQP8_9CAUD</name>
<dbReference type="Gene3D" id="3.40.1360.10">
    <property type="match status" value="1"/>
</dbReference>
<evidence type="ECO:0000313" key="1">
    <source>
        <dbReference type="EMBL" id="DAD72373.1"/>
    </source>
</evidence>
<proteinExistence type="predicted"/>
<protein>
    <submittedName>
        <fullName evidence="1">DNA directed DNA polymerase</fullName>
    </submittedName>
</protein>
<dbReference type="EMBL" id="BK015898">
    <property type="protein sequence ID" value="DAD72373.1"/>
    <property type="molecule type" value="Genomic_DNA"/>
</dbReference>
<accession>A0A8S5LQP8</accession>
<dbReference type="SUPFAM" id="SSF56731">
    <property type="entry name" value="DNA primase core"/>
    <property type="match status" value="1"/>
</dbReference>
<dbReference type="CDD" id="cd03364">
    <property type="entry name" value="TOPRIM_DnaG_primases"/>
    <property type="match status" value="1"/>
</dbReference>
<organism evidence="1">
    <name type="scientific">Myoviridae sp. ctfJc17</name>
    <dbReference type="NCBI Taxonomy" id="2827612"/>
    <lineage>
        <taxon>Viruses</taxon>
        <taxon>Duplodnaviria</taxon>
        <taxon>Heunggongvirae</taxon>
        <taxon>Uroviricota</taxon>
        <taxon>Caudoviricetes</taxon>
    </lineage>
</organism>